<dbReference type="SUPFAM" id="SSF81891">
    <property type="entry name" value="Poly A polymerase C-terminal region-like"/>
    <property type="match status" value="1"/>
</dbReference>
<gene>
    <name evidence="14" type="ORF">ENV70_05060</name>
</gene>
<reference evidence="14" key="1">
    <citation type="journal article" date="2020" name="mSystems">
        <title>Genome- and Community-Level Interaction Insights into Carbon Utilization and Element Cycling Functions of Hydrothermarchaeota in Hydrothermal Sediment.</title>
        <authorList>
            <person name="Zhou Z."/>
            <person name="Liu Y."/>
            <person name="Xu W."/>
            <person name="Pan J."/>
            <person name="Luo Z.H."/>
            <person name="Li M."/>
        </authorList>
    </citation>
    <scope>NUCLEOTIDE SEQUENCE [LARGE SCALE GENOMIC DNA]</scope>
    <source>
        <strain evidence="14">SpSt-783</strain>
    </source>
</reference>
<keyword evidence="9" id="KW-0460">Magnesium</keyword>
<dbReference type="CDD" id="cd05398">
    <property type="entry name" value="NT_ClassII-CCAase"/>
    <property type="match status" value="1"/>
</dbReference>
<evidence type="ECO:0000256" key="5">
    <source>
        <dbReference type="ARBA" id="ARBA00022694"/>
    </source>
</evidence>
<protein>
    <submittedName>
        <fullName evidence="14">CCA tRNA nucleotidyltransferase</fullName>
    </submittedName>
</protein>
<keyword evidence="3" id="KW-0820">tRNA-binding</keyword>
<dbReference type="Pfam" id="PF12627">
    <property type="entry name" value="PolyA_pol_RNAbd"/>
    <property type="match status" value="1"/>
</dbReference>
<accession>A0A7C6EH70</accession>
<dbReference type="Gene3D" id="3.30.460.10">
    <property type="entry name" value="Beta Polymerase, domain 2"/>
    <property type="match status" value="1"/>
</dbReference>
<dbReference type="Pfam" id="PF01743">
    <property type="entry name" value="PolyA_pol"/>
    <property type="match status" value="1"/>
</dbReference>
<keyword evidence="6" id="KW-0548">Nucleotidyltransferase</keyword>
<keyword evidence="4 11" id="KW-0808">Transferase</keyword>
<dbReference type="PANTHER" id="PTHR47788:SF1">
    <property type="entry name" value="A-ADDING TRNA NUCLEOTIDYLTRANSFERASE"/>
    <property type="match status" value="1"/>
</dbReference>
<dbReference type="GO" id="GO:0016779">
    <property type="term" value="F:nucleotidyltransferase activity"/>
    <property type="evidence" value="ECO:0007669"/>
    <property type="project" value="UniProtKB-KW"/>
</dbReference>
<evidence type="ECO:0000256" key="10">
    <source>
        <dbReference type="ARBA" id="ARBA00022884"/>
    </source>
</evidence>
<evidence type="ECO:0000256" key="6">
    <source>
        <dbReference type="ARBA" id="ARBA00022695"/>
    </source>
</evidence>
<evidence type="ECO:0000256" key="2">
    <source>
        <dbReference type="ARBA" id="ARBA00007265"/>
    </source>
</evidence>
<evidence type="ECO:0000256" key="8">
    <source>
        <dbReference type="ARBA" id="ARBA00022741"/>
    </source>
</evidence>
<feature type="domain" description="Poly A polymerase head" evidence="12">
    <location>
        <begin position="34"/>
        <end position="158"/>
    </location>
</feature>
<dbReference type="InterPro" id="IPR032828">
    <property type="entry name" value="PolyA_RNA-bd"/>
</dbReference>
<dbReference type="SUPFAM" id="SSF81301">
    <property type="entry name" value="Nucleotidyltransferase"/>
    <property type="match status" value="1"/>
</dbReference>
<dbReference type="InterPro" id="IPR043519">
    <property type="entry name" value="NT_sf"/>
</dbReference>
<dbReference type="Gene3D" id="1.10.3090.10">
    <property type="entry name" value="cca-adding enzyme, domain 2"/>
    <property type="match status" value="2"/>
</dbReference>
<feature type="domain" description="tRNA nucleotidyltransferase/poly(A) polymerase RNA and SrmB- binding" evidence="13">
    <location>
        <begin position="184"/>
        <end position="245"/>
    </location>
</feature>
<evidence type="ECO:0000313" key="14">
    <source>
        <dbReference type="EMBL" id="HHS62963.1"/>
    </source>
</evidence>
<dbReference type="GO" id="GO:0008033">
    <property type="term" value="P:tRNA processing"/>
    <property type="evidence" value="ECO:0007669"/>
    <property type="project" value="UniProtKB-KW"/>
</dbReference>
<keyword evidence="7" id="KW-0479">Metal-binding</keyword>
<evidence type="ECO:0000256" key="4">
    <source>
        <dbReference type="ARBA" id="ARBA00022679"/>
    </source>
</evidence>
<evidence type="ECO:0000259" key="12">
    <source>
        <dbReference type="Pfam" id="PF01743"/>
    </source>
</evidence>
<evidence type="ECO:0000256" key="11">
    <source>
        <dbReference type="RuleBase" id="RU003953"/>
    </source>
</evidence>
<dbReference type="GO" id="GO:0046872">
    <property type="term" value="F:metal ion binding"/>
    <property type="evidence" value="ECO:0007669"/>
    <property type="project" value="UniProtKB-KW"/>
</dbReference>
<evidence type="ECO:0000256" key="1">
    <source>
        <dbReference type="ARBA" id="ARBA00001946"/>
    </source>
</evidence>
<evidence type="ECO:0000259" key="13">
    <source>
        <dbReference type="Pfam" id="PF12627"/>
    </source>
</evidence>
<evidence type="ECO:0000256" key="3">
    <source>
        <dbReference type="ARBA" id="ARBA00022555"/>
    </source>
</evidence>
<sequence>MKIDLEKLKSLVKKRKKSVLSKVVDFFLNSEYKAYLVGGILRDTLLNRKTRDIDISVSGDAIKAAYQLNRILKGRIEVHKDFNTATIFKGRTRIDIAMIRDEIYPKPGALPVVFESDIFGDLRRRDFTINSMGLYISRDDPCLIDSFFGREHFEKRWIKVIHPKSFLDDPTRMFRALRYKNRLNFRLEPKTEKLLIEASWLRVLKKVSKQRILNELKLIFEEETYLRTIRDIHKYEILEFNIKGLNTLKKVPKDLKYYYFLSLLEDNFPLSNEEAKLVSNFRNIEKIKQGIKRAETNSELYYTLHNVDKKVIKAIFVMYKSLRHKIRRFYGLNRIKPLINGEDLNRLKIKPGPIFREILTGVHKLQLDKKIKSKKEAMEMVRKWLTVS</sequence>
<organism evidence="14">
    <name type="scientific">candidate division WOR-3 bacterium</name>
    <dbReference type="NCBI Taxonomy" id="2052148"/>
    <lineage>
        <taxon>Bacteria</taxon>
        <taxon>Bacteria division WOR-3</taxon>
    </lineage>
</organism>
<dbReference type="EMBL" id="DTHJ01000106">
    <property type="protein sequence ID" value="HHS62963.1"/>
    <property type="molecule type" value="Genomic_DNA"/>
</dbReference>
<proteinExistence type="inferred from homology"/>
<dbReference type="GO" id="GO:0000166">
    <property type="term" value="F:nucleotide binding"/>
    <property type="evidence" value="ECO:0007669"/>
    <property type="project" value="UniProtKB-KW"/>
</dbReference>
<dbReference type="PANTHER" id="PTHR47788">
    <property type="entry name" value="POLYA POLYMERASE"/>
    <property type="match status" value="1"/>
</dbReference>
<dbReference type="GO" id="GO:0000049">
    <property type="term" value="F:tRNA binding"/>
    <property type="evidence" value="ECO:0007669"/>
    <property type="project" value="UniProtKB-KW"/>
</dbReference>
<evidence type="ECO:0000256" key="9">
    <source>
        <dbReference type="ARBA" id="ARBA00022842"/>
    </source>
</evidence>
<dbReference type="AlphaFoldDB" id="A0A7C6EH70"/>
<comment type="similarity">
    <text evidence="2 11">Belongs to the tRNA nucleotidyltransferase/poly(A) polymerase family.</text>
</comment>
<keyword evidence="10 11" id="KW-0694">RNA-binding</keyword>
<name>A0A7C6EH70_UNCW3</name>
<comment type="cofactor">
    <cofactor evidence="1">
        <name>Mg(2+)</name>
        <dbReference type="ChEBI" id="CHEBI:18420"/>
    </cofactor>
</comment>
<keyword evidence="8" id="KW-0547">Nucleotide-binding</keyword>
<dbReference type="InterPro" id="IPR002646">
    <property type="entry name" value="PolA_pol_head_dom"/>
</dbReference>
<dbReference type="InterPro" id="IPR052390">
    <property type="entry name" value="tRNA_nt/polyA_polymerase"/>
</dbReference>
<keyword evidence="5" id="KW-0819">tRNA processing</keyword>
<comment type="caution">
    <text evidence="14">The sequence shown here is derived from an EMBL/GenBank/DDBJ whole genome shotgun (WGS) entry which is preliminary data.</text>
</comment>
<evidence type="ECO:0000256" key="7">
    <source>
        <dbReference type="ARBA" id="ARBA00022723"/>
    </source>
</evidence>